<feature type="domain" description="Serine-threonine/tyrosine-protein kinase catalytic" evidence="7">
    <location>
        <begin position="118"/>
        <end position="184"/>
    </location>
</feature>
<evidence type="ECO:0000313" key="8">
    <source>
        <dbReference type="EMBL" id="KAH9289650.1"/>
    </source>
</evidence>
<gene>
    <name evidence="8" type="ORF">KI387_033767</name>
</gene>
<dbReference type="Pfam" id="PF00560">
    <property type="entry name" value="LRR_1"/>
    <property type="match status" value="2"/>
</dbReference>
<evidence type="ECO:0000256" key="1">
    <source>
        <dbReference type="ARBA" id="ARBA00004370"/>
    </source>
</evidence>
<dbReference type="InterPro" id="IPR001245">
    <property type="entry name" value="Ser-Thr/Tyr_kinase_cat_dom"/>
</dbReference>
<keyword evidence="3" id="KW-0812">Transmembrane</keyword>
<evidence type="ECO:0000256" key="3">
    <source>
        <dbReference type="ARBA" id="ARBA00022692"/>
    </source>
</evidence>
<keyword evidence="2" id="KW-0433">Leucine-rich repeat</keyword>
<keyword evidence="5" id="KW-1133">Transmembrane helix</keyword>
<dbReference type="InterPro" id="IPR051809">
    <property type="entry name" value="Plant_receptor-like_S/T_kinase"/>
</dbReference>
<organism evidence="8 9">
    <name type="scientific">Taxus chinensis</name>
    <name type="common">Chinese yew</name>
    <name type="synonym">Taxus wallichiana var. chinensis</name>
    <dbReference type="NCBI Taxonomy" id="29808"/>
    <lineage>
        <taxon>Eukaryota</taxon>
        <taxon>Viridiplantae</taxon>
        <taxon>Streptophyta</taxon>
        <taxon>Embryophyta</taxon>
        <taxon>Tracheophyta</taxon>
        <taxon>Spermatophyta</taxon>
        <taxon>Pinopsida</taxon>
        <taxon>Pinidae</taxon>
        <taxon>Conifers II</taxon>
        <taxon>Cupressales</taxon>
        <taxon>Taxaceae</taxon>
        <taxon>Taxus</taxon>
    </lineage>
</organism>
<keyword evidence="6" id="KW-0472">Membrane</keyword>
<dbReference type="InterPro" id="IPR001611">
    <property type="entry name" value="Leu-rich_rpt"/>
</dbReference>
<evidence type="ECO:0000313" key="9">
    <source>
        <dbReference type="Proteomes" id="UP000824469"/>
    </source>
</evidence>
<dbReference type="Gene3D" id="3.80.10.10">
    <property type="entry name" value="Ribonuclease Inhibitor"/>
    <property type="match status" value="1"/>
</dbReference>
<name>A0AA38BSX3_TAXCH</name>
<dbReference type="GO" id="GO:0016020">
    <property type="term" value="C:membrane"/>
    <property type="evidence" value="ECO:0007669"/>
    <property type="project" value="UniProtKB-SubCell"/>
</dbReference>
<protein>
    <recommendedName>
        <fullName evidence="7">Serine-threonine/tyrosine-protein kinase catalytic domain-containing protein</fullName>
    </recommendedName>
</protein>
<evidence type="ECO:0000256" key="5">
    <source>
        <dbReference type="ARBA" id="ARBA00022989"/>
    </source>
</evidence>
<dbReference type="Proteomes" id="UP000824469">
    <property type="component" value="Unassembled WGS sequence"/>
</dbReference>
<dbReference type="OMA" id="NYACRER"/>
<keyword evidence="9" id="KW-1185">Reference proteome</keyword>
<proteinExistence type="predicted"/>
<evidence type="ECO:0000259" key="7">
    <source>
        <dbReference type="Pfam" id="PF07714"/>
    </source>
</evidence>
<evidence type="ECO:0000256" key="6">
    <source>
        <dbReference type="ARBA" id="ARBA00023136"/>
    </source>
</evidence>
<dbReference type="Gene3D" id="1.10.510.10">
    <property type="entry name" value="Transferase(Phosphotransferase) domain 1"/>
    <property type="match status" value="1"/>
</dbReference>
<reference evidence="8 9" key="1">
    <citation type="journal article" date="2021" name="Nat. Plants">
        <title>The Taxus genome provides insights into paclitaxel biosynthesis.</title>
        <authorList>
            <person name="Xiong X."/>
            <person name="Gou J."/>
            <person name="Liao Q."/>
            <person name="Li Y."/>
            <person name="Zhou Q."/>
            <person name="Bi G."/>
            <person name="Li C."/>
            <person name="Du R."/>
            <person name="Wang X."/>
            <person name="Sun T."/>
            <person name="Guo L."/>
            <person name="Liang H."/>
            <person name="Lu P."/>
            <person name="Wu Y."/>
            <person name="Zhang Z."/>
            <person name="Ro D.K."/>
            <person name="Shang Y."/>
            <person name="Huang S."/>
            <person name="Yan J."/>
        </authorList>
    </citation>
    <scope>NUCLEOTIDE SEQUENCE [LARGE SCALE GENOMIC DNA]</scope>
    <source>
        <strain evidence="8">Ta-2019</strain>
    </source>
</reference>
<evidence type="ECO:0000256" key="4">
    <source>
        <dbReference type="ARBA" id="ARBA00022737"/>
    </source>
</evidence>
<dbReference type="PANTHER" id="PTHR27008:SF281">
    <property type="entry name" value="OS06G0186100 PROTEIN"/>
    <property type="match status" value="1"/>
</dbReference>
<dbReference type="GO" id="GO:0004672">
    <property type="term" value="F:protein kinase activity"/>
    <property type="evidence" value="ECO:0007669"/>
    <property type="project" value="InterPro"/>
</dbReference>
<accession>A0AA38BSX3</accession>
<dbReference type="SUPFAM" id="SSF52058">
    <property type="entry name" value="L domain-like"/>
    <property type="match status" value="1"/>
</dbReference>
<dbReference type="InterPro" id="IPR011009">
    <property type="entry name" value="Kinase-like_dom_sf"/>
</dbReference>
<dbReference type="SUPFAM" id="SSF56112">
    <property type="entry name" value="Protein kinase-like (PK-like)"/>
    <property type="match status" value="1"/>
</dbReference>
<comment type="subcellular location">
    <subcellularLocation>
        <location evidence="1">Membrane</location>
    </subcellularLocation>
</comment>
<keyword evidence="4" id="KW-0677">Repeat</keyword>
<comment type="caution">
    <text evidence="8">The sequence shown here is derived from an EMBL/GenBank/DDBJ whole genome shotgun (WGS) entry which is preliminary data.</text>
</comment>
<dbReference type="EMBL" id="JAHRHJ020003813">
    <property type="protein sequence ID" value="KAH9289650.1"/>
    <property type="molecule type" value="Genomic_DNA"/>
</dbReference>
<sequence>MNQLYGRIPPEIGQCALLEDLHLCCNNLSSTIPLEVANLRNLNSFLDLSMNTLIGPVPLEIGGKKMLQVIDLSVLNKLSRSILTQITGLVGVQYLNLSHNHLTSLLPSAIRGFLPNGEKIAKKVFTDSNSKREERSFLRECKNLGKIWHRNLVNILTSCSTLKVKVVVLPFMANESLDKNYACRERSCQNLTFSNRALFVENTSSE</sequence>
<dbReference type="PANTHER" id="PTHR27008">
    <property type="entry name" value="OS04G0122200 PROTEIN"/>
    <property type="match status" value="1"/>
</dbReference>
<dbReference type="Pfam" id="PF07714">
    <property type="entry name" value="PK_Tyr_Ser-Thr"/>
    <property type="match status" value="1"/>
</dbReference>
<dbReference type="AlphaFoldDB" id="A0AA38BSX3"/>
<evidence type="ECO:0000256" key="2">
    <source>
        <dbReference type="ARBA" id="ARBA00022614"/>
    </source>
</evidence>
<dbReference type="InterPro" id="IPR032675">
    <property type="entry name" value="LRR_dom_sf"/>
</dbReference>